<dbReference type="GO" id="GO:0007020">
    <property type="term" value="P:microtubule nucleation"/>
    <property type="evidence" value="ECO:0007669"/>
    <property type="project" value="TreeGrafter"/>
</dbReference>
<gene>
    <name evidence="3" type="ORF">MONAX_5E002711</name>
</gene>
<feature type="coiled-coil region" evidence="1">
    <location>
        <begin position="789"/>
        <end position="816"/>
    </location>
</feature>
<comment type="caution">
    <text evidence="3">The sequence shown here is derived from an EMBL/GenBank/DDBJ whole genome shotgun (WGS) entry which is preliminary data.</text>
</comment>
<feature type="region of interest" description="Disordered" evidence="2">
    <location>
        <begin position="180"/>
        <end position="213"/>
    </location>
</feature>
<evidence type="ECO:0000256" key="2">
    <source>
        <dbReference type="SAM" id="MobiDB-lite"/>
    </source>
</evidence>
<feature type="compositionally biased region" description="Low complexity" evidence="2">
    <location>
        <begin position="1018"/>
        <end position="1047"/>
    </location>
</feature>
<feature type="region of interest" description="Disordered" evidence="2">
    <location>
        <begin position="664"/>
        <end position="742"/>
    </location>
</feature>
<feature type="coiled-coil region" evidence="1">
    <location>
        <begin position="523"/>
        <end position="550"/>
    </location>
</feature>
<protein>
    <recommendedName>
        <fullName evidence="4">Coiled-coil domain-containing protein 57</fullName>
    </recommendedName>
</protein>
<dbReference type="GO" id="GO:0045931">
    <property type="term" value="P:positive regulation of mitotic cell cycle"/>
    <property type="evidence" value="ECO:0007669"/>
    <property type="project" value="TreeGrafter"/>
</dbReference>
<dbReference type="GO" id="GO:0005876">
    <property type="term" value="C:spindle microtubule"/>
    <property type="evidence" value="ECO:0007669"/>
    <property type="project" value="TreeGrafter"/>
</dbReference>
<name>A0A5E4AJZ1_MARMO</name>
<evidence type="ECO:0000313" key="3">
    <source>
        <dbReference type="EMBL" id="VTJ57753.1"/>
    </source>
</evidence>
<feature type="compositionally biased region" description="Polar residues" evidence="2">
    <location>
        <begin position="728"/>
        <end position="742"/>
    </location>
</feature>
<dbReference type="AlphaFoldDB" id="A0A5E4AJZ1"/>
<feature type="compositionally biased region" description="Basic and acidic residues" evidence="2">
    <location>
        <begin position="910"/>
        <end position="919"/>
    </location>
</feature>
<feature type="coiled-coil region" evidence="1">
    <location>
        <begin position="284"/>
        <end position="397"/>
    </location>
</feature>
<keyword evidence="1" id="KW-0175">Coiled coil</keyword>
<dbReference type="EMBL" id="CABDUW010000087">
    <property type="protein sequence ID" value="VTJ57753.1"/>
    <property type="molecule type" value="Genomic_DNA"/>
</dbReference>
<dbReference type="GO" id="GO:0005814">
    <property type="term" value="C:centriole"/>
    <property type="evidence" value="ECO:0007669"/>
    <property type="project" value="TreeGrafter"/>
</dbReference>
<evidence type="ECO:0000256" key="1">
    <source>
        <dbReference type="SAM" id="Coils"/>
    </source>
</evidence>
<feature type="coiled-coil region" evidence="1">
    <location>
        <begin position="586"/>
        <end position="613"/>
    </location>
</feature>
<dbReference type="GO" id="GO:0007099">
    <property type="term" value="P:centriole replication"/>
    <property type="evidence" value="ECO:0007669"/>
    <property type="project" value="TreeGrafter"/>
</dbReference>
<dbReference type="GO" id="GO:0060271">
    <property type="term" value="P:cilium assembly"/>
    <property type="evidence" value="ECO:0007669"/>
    <property type="project" value="TreeGrafter"/>
</dbReference>
<dbReference type="InterPro" id="IPR042481">
    <property type="entry name" value="CCDC57"/>
</dbReference>
<evidence type="ECO:0008006" key="4">
    <source>
        <dbReference type="Google" id="ProtNLM"/>
    </source>
</evidence>
<feature type="coiled-coil region" evidence="1">
    <location>
        <begin position="96"/>
        <end position="123"/>
    </location>
</feature>
<feature type="region of interest" description="Disordered" evidence="2">
    <location>
        <begin position="884"/>
        <end position="1117"/>
    </location>
</feature>
<dbReference type="PANTHER" id="PTHR46725">
    <property type="entry name" value="COILED-COIL DOMAIN-CONTAINING PROTEIN 57"/>
    <property type="match status" value="1"/>
</dbReference>
<sequence>MSKSSADNGLGAPVLQNLCMTRQLIPDPELRLAVLTGARGAQRASGKESWVPYGSRALLLLFAAAAVMLPLCSEKTLSEMLSRKEEEWRVLQARHSQMQEAALQGAQKQLEEAQGKLRRLQEDFLYNLRVLEERDLELQHYDAALAQARGQEEARQAEVSALKVQVARLEQELAREARRAQELQQQQQRRAQEHRQELERVHSDKNGEISHQREQYENLKCRLERKLEELDGELALQRQELLLEFESEMQKREHEFRLQADGMSSVVLSHELKVKLLSKELGALKEAGAQAAECLQRAETANAELEKQLQGRAWELRDLEALKDARIKDLEDKLHSVQLTRKKEEEIFKRKHEELDRLARERDAMLVAVKGTHAEQLRALEARVLELQAHGEALEVQLRRAEWTQADAAREKDAVIDRLREDAAALKASWDAQVTQMSKEAIAKDLQVQTLREEEVKLKAQLARRQQDVARYKQELSLAVGGERNLGREQVQLNLDWQRRCDSIEREQIQRSEALTQGLLEARDQVTAKLQETERALREQEAVLRAVTLERDQAVEALQAQGLLPVQEFPRQHRGEISSAFPSSEIQRLQDQNTSLRNAVAQMRREMEALSGETLPSAQSGENACTHLPEAEAAGDTAPPRYVLALAAEVQNLKHKLSALEGELASSPGPLETSSGDAKLHPSTLEGELASSPGPPEKSSGDAKLHPSALEGELASLLGPPDLHPSAPTFTETGESVTDGHSSTGLALALRKLRDRVHLLNLLVTRLGKKVQQKPLEPDTLHLELPREVGQVHVEVQELQQQVAELEKHLGSAQREGEQPLGREQLRREGLADERPVGTKDQLGAQPPQALSVPHLQRKLKAAAKKILRLRLEKEQLMEMGNRLRAEQGHPKGRLPCPPRPPTPQDQDQDQGKAREALWDHSPPLGQVKTHATFQDPQHTEKERLSECVGNSQLGSAHPVGRSQGLRGWRAGAAAQVQERTHEAPWVTCRPPQNENRPRKPLQAPPVPEENSCHTRGSSSLASSSLQDTWRLLDLGSSPSGLPSQDDSAPELPASPAAHSPQEGDRSPAKMQVAFTIKGMKTAAQSKAKPTRLSKSHPARSKSCQQPPRIRNYNWKD</sequence>
<dbReference type="PANTHER" id="PTHR46725:SF1">
    <property type="entry name" value="COILED-COIL DOMAIN-CONTAINING PROTEIN 57"/>
    <property type="match status" value="1"/>
</dbReference>
<reference evidence="3" key="1">
    <citation type="submission" date="2019-04" db="EMBL/GenBank/DDBJ databases">
        <authorList>
            <person name="Alioto T."/>
            <person name="Alioto T."/>
        </authorList>
    </citation>
    <scope>NUCLEOTIDE SEQUENCE [LARGE SCALE GENOMIC DNA]</scope>
</reference>
<proteinExistence type="predicted"/>
<feature type="compositionally biased region" description="Basic and acidic residues" evidence="2">
    <location>
        <begin position="190"/>
        <end position="213"/>
    </location>
</feature>
<organism evidence="3">
    <name type="scientific">Marmota monax</name>
    <name type="common">Woodchuck</name>
    <dbReference type="NCBI Taxonomy" id="9995"/>
    <lineage>
        <taxon>Eukaryota</taxon>
        <taxon>Metazoa</taxon>
        <taxon>Chordata</taxon>
        <taxon>Craniata</taxon>
        <taxon>Vertebrata</taxon>
        <taxon>Euteleostomi</taxon>
        <taxon>Mammalia</taxon>
        <taxon>Eutheria</taxon>
        <taxon>Euarchontoglires</taxon>
        <taxon>Glires</taxon>
        <taxon>Rodentia</taxon>
        <taxon>Sciuromorpha</taxon>
        <taxon>Sciuridae</taxon>
        <taxon>Xerinae</taxon>
        <taxon>Marmotini</taxon>
        <taxon>Marmota</taxon>
    </lineage>
</organism>
<dbReference type="GO" id="GO:0034451">
    <property type="term" value="C:centriolar satellite"/>
    <property type="evidence" value="ECO:0007669"/>
    <property type="project" value="TreeGrafter"/>
</dbReference>
<feature type="coiled-coil region" evidence="1">
    <location>
        <begin position="448"/>
        <end position="475"/>
    </location>
</feature>
<accession>A0A5E4AJZ1</accession>
<feature type="compositionally biased region" description="Basic residues" evidence="2">
    <location>
        <begin position="1089"/>
        <end position="1100"/>
    </location>
</feature>